<dbReference type="InterPro" id="IPR049945">
    <property type="entry name" value="AAA_22"/>
</dbReference>
<dbReference type="AlphaFoldDB" id="A0A2H9T7P8"/>
<name>A0A2H9T7P8_9ZZZZ</name>
<dbReference type="Pfam" id="PF13401">
    <property type="entry name" value="AAA_22"/>
    <property type="match status" value="1"/>
</dbReference>
<feature type="domain" description="ORC1/DEAH AAA+ ATPase" evidence="2">
    <location>
        <begin position="122"/>
        <end position="269"/>
    </location>
</feature>
<dbReference type="SUPFAM" id="SSF52540">
    <property type="entry name" value="P-loop containing nucleoside triphosphate hydrolases"/>
    <property type="match status" value="1"/>
</dbReference>
<feature type="region of interest" description="Disordered" evidence="1">
    <location>
        <begin position="408"/>
        <end position="447"/>
    </location>
</feature>
<dbReference type="EMBL" id="NSIT01000083">
    <property type="protein sequence ID" value="PJE79250.1"/>
    <property type="molecule type" value="Genomic_DNA"/>
</dbReference>
<proteinExistence type="predicted"/>
<dbReference type="Gene3D" id="3.40.50.300">
    <property type="entry name" value="P-loop containing nucleotide triphosphate hydrolases"/>
    <property type="match status" value="1"/>
</dbReference>
<comment type="caution">
    <text evidence="3">The sequence shown here is derived from an EMBL/GenBank/DDBJ whole genome shotgun (WGS) entry which is preliminary data.</text>
</comment>
<evidence type="ECO:0000313" key="3">
    <source>
        <dbReference type="EMBL" id="PJE79250.1"/>
    </source>
</evidence>
<evidence type="ECO:0000256" key="1">
    <source>
        <dbReference type="SAM" id="MobiDB-lite"/>
    </source>
</evidence>
<organism evidence="3">
    <name type="scientific">invertebrate metagenome</name>
    <dbReference type="NCBI Taxonomy" id="1711999"/>
    <lineage>
        <taxon>unclassified sequences</taxon>
        <taxon>metagenomes</taxon>
        <taxon>organismal metagenomes</taxon>
    </lineage>
</organism>
<feature type="compositionally biased region" description="Polar residues" evidence="1">
    <location>
        <begin position="426"/>
        <end position="441"/>
    </location>
</feature>
<sequence>MANYQDIDISEYSENPLIDALPKFLNKKEVLSAILKPPAYFTEEREHDELKRDIYTERLDSCIIPNNKFYKAYKKIYKLLLKSYQYRNPLKVTTKQLLNNTASNGIAAPYPEILKTIIAASSFITGLSGMGKSYMIDNILSLLFEQIINHENYKGNNLNIKQLVYVKFNIPSDASRRTLCLNFFKSVDNILGTKYESKNKNRNIPISDLELNMKKVCLLHHIGIVIIDELQNLSLAKSGGAQQIMAFFESLSNEIKVSLLFIGTYDTYDIYSRSFKTARRMAKEGTIDLEQPKEDDPVWNQLVDTLWKFQWVPSPLPMTADIKKVLYKRTQGITFCTVTLLKFANVQAIEEDEDSITEETINQAYKEEFKLFMPALDALREKNYAAYDDLMPLAMRRMLNRKKQHVLSISQDAKNEPEENWDSDDITTSSPSRTSYCSANSEGEKNGTIDKIQRKKRLKESAQEVYNRLESSGFFITNLDSI</sequence>
<reference evidence="3" key="1">
    <citation type="journal article" date="2017" name="Appl. Environ. Microbiol.">
        <title>Molecular characterization of an Endozoicomonas-like organism causing infection in king scallop Pecten maximus L.</title>
        <authorList>
            <person name="Cano I."/>
            <person name="van Aerle R."/>
            <person name="Ross S."/>
            <person name="Verner-Jeffreys D.W."/>
            <person name="Paley R.K."/>
            <person name="Rimmer G."/>
            <person name="Ryder D."/>
            <person name="Hooper P."/>
            <person name="Stone D."/>
            <person name="Feist S.W."/>
        </authorList>
    </citation>
    <scope>NUCLEOTIDE SEQUENCE</scope>
</reference>
<evidence type="ECO:0000259" key="2">
    <source>
        <dbReference type="Pfam" id="PF13401"/>
    </source>
</evidence>
<gene>
    <name evidence="3" type="primary">tnsC</name>
    <name evidence="3" type="ORF">CI610_01780</name>
</gene>
<protein>
    <submittedName>
        <fullName evidence="3">Transposon Tn7 transposition protein TnsC</fullName>
    </submittedName>
</protein>
<dbReference type="GO" id="GO:0016887">
    <property type="term" value="F:ATP hydrolysis activity"/>
    <property type="evidence" value="ECO:0007669"/>
    <property type="project" value="InterPro"/>
</dbReference>
<accession>A0A2H9T7P8</accession>
<dbReference type="InterPro" id="IPR027417">
    <property type="entry name" value="P-loop_NTPase"/>
</dbReference>